<dbReference type="Pfam" id="PF07596">
    <property type="entry name" value="SBP_bac_10"/>
    <property type="match status" value="1"/>
</dbReference>
<dbReference type="STRING" id="756272.Plabr_4765"/>
<dbReference type="InterPro" id="IPR012902">
    <property type="entry name" value="N_methyl_site"/>
</dbReference>
<evidence type="ECO:0000313" key="5">
    <source>
        <dbReference type="Proteomes" id="UP000006860"/>
    </source>
</evidence>
<dbReference type="RefSeq" id="WP_013631040.1">
    <property type="nucleotide sequence ID" value="NC_015174.1"/>
</dbReference>
<dbReference type="EMBL" id="CP002546">
    <property type="protein sequence ID" value="ADY62336.1"/>
    <property type="molecule type" value="Genomic_DNA"/>
</dbReference>
<dbReference type="NCBIfam" id="TIGR02532">
    <property type="entry name" value="IV_pilin_GFxxxE"/>
    <property type="match status" value="1"/>
</dbReference>
<evidence type="ECO:0000256" key="2">
    <source>
        <dbReference type="SAM" id="Phobius"/>
    </source>
</evidence>
<dbReference type="HOGENOM" id="CLU_041661_0_0_0"/>
<dbReference type="PANTHER" id="PTHR30093">
    <property type="entry name" value="GENERAL SECRETION PATHWAY PROTEIN G"/>
    <property type="match status" value="1"/>
</dbReference>
<name>F0SR85_RUBBR</name>
<proteinExistence type="predicted"/>
<dbReference type="PROSITE" id="PS00409">
    <property type="entry name" value="PROKAR_NTER_METHYL"/>
    <property type="match status" value="1"/>
</dbReference>
<accession>F0SR85</accession>
<dbReference type="KEGG" id="pbs:Plabr_4765"/>
<feature type="domain" description="DUF1559" evidence="3">
    <location>
        <begin position="47"/>
        <end position="328"/>
    </location>
</feature>
<dbReference type="InterPro" id="IPR045584">
    <property type="entry name" value="Pilin-like"/>
</dbReference>
<dbReference type="NCBIfam" id="TIGR04294">
    <property type="entry name" value="pre_pil_HX9DG"/>
    <property type="match status" value="1"/>
</dbReference>
<gene>
    <name evidence="4" type="ordered locus">Plabr_4765</name>
</gene>
<dbReference type="InterPro" id="IPR027558">
    <property type="entry name" value="Pre_pil_HX9DG_C"/>
</dbReference>
<evidence type="ECO:0000256" key="1">
    <source>
        <dbReference type="SAM" id="MobiDB-lite"/>
    </source>
</evidence>
<protein>
    <recommendedName>
        <fullName evidence="3">DUF1559 domain-containing protein</fullName>
    </recommendedName>
</protein>
<keyword evidence="2" id="KW-0472">Membrane</keyword>
<evidence type="ECO:0000313" key="4">
    <source>
        <dbReference type="EMBL" id="ADY62336.1"/>
    </source>
</evidence>
<dbReference type="eggNOG" id="COG2165">
    <property type="taxonomic scope" value="Bacteria"/>
</dbReference>
<organism evidence="4 5">
    <name type="scientific">Rubinisphaera brasiliensis (strain ATCC 49424 / DSM 5305 / JCM 21570 / IAM 15109 / NBRC 103401 / IFAM 1448)</name>
    <name type="common">Planctomyces brasiliensis</name>
    <dbReference type="NCBI Taxonomy" id="756272"/>
    <lineage>
        <taxon>Bacteria</taxon>
        <taxon>Pseudomonadati</taxon>
        <taxon>Planctomycetota</taxon>
        <taxon>Planctomycetia</taxon>
        <taxon>Planctomycetales</taxon>
        <taxon>Planctomycetaceae</taxon>
        <taxon>Rubinisphaera</taxon>
    </lineage>
</organism>
<dbReference type="Proteomes" id="UP000006860">
    <property type="component" value="Chromosome"/>
</dbReference>
<feature type="region of interest" description="Disordered" evidence="1">
    <location>
        <begin position="254"/>
        <end position="273"/>
    </location>
</feature>
<dbReference type="Pfam" id="PF07963">
    <property type="entry name" value="N_methyl"/>
    <property type="match status" value="1"/>
</dbReference>
<dbReference type="InterPro" id="IPR011453">
    <property type="entry name" value="DUF1559"/>
</dbReference>
<dbReference type="PANTHER" id="PTHR30093:SF2">
    <property type="entry name" value="TYPE II SECRETION SYSTEM PROTEIN H"/>
    <property type="match status" value="1"/>
</dbReference>
<dbReference type="SUPFAM" id="SSF54523">
    <property type="entry name" value="Pili subunits"/>
    <property type="match status" value="1"/>
</dbReference>
<keyword evidence="5" id="KW-1185">Reference proteome</keyword>
<sequence length="354" mass="38210">MIMPKLPSASPQSPKLLHARRGFTLIELLVVIAIIAILVALLLPAVQQAREAARRSSCKNNLKQLGLAMHNYHDTFSVFPPGYVDLRGNPGQSAALEDNDGHWTWSALILAFVELGNVQDALDPGNRTASQAMTAERGIMQTTYSTFRCPSDTGPALFSTSTDLGSCIQDVSNTERALPLTNYIPVNSSALVRARKATNYNDGTSGATGMFFRDSNTRMRDITDGTSNTVMIGERAYTLGGRRNLAGAMFAARDRDTAGPEHRDHTATPRSYDQGLNRILGTTLFSVNPILPTSGQNDRMTGYSSHHAGGAQFVMADGSVRFVSENIQSNTSGTTDTVMEFLGNISDGKVLGEF</sequence>
<dbReference type="Gene3D" id="3.30.700.10">
    <property type="entry name" value="Glycoprotein, Type 4 Pilin"/>
    <property type="match status" value="1"/>
</dbReference>
<feature type="transmembrane region" description="Helical" evidence="2">
    <location>
        <begin position="23"/>
        <end position="46"/>
    </location>
</feature>
<feature type="compositionally biased region" description="Basic and acidic residues" evidence="1">
    <location>
        <begin position="254"/>
        <end position="267"/>
    </location>
</feature>
<reference evidence="5" key="1">
    <citation type="submission" date="2011-02" db="EMBL/GenBank/DDBJ databases">
        <title>The complete genome of Planctomyces brasiliensis DSM 5305.</title>
        <authorList>
            <person name="Lucas S."/>
            <person name="Copeland A."/>
            <person name="Lapidus A."/>
            <person name="Bruce D."/>
            <person name="Goodwin L."/>
            <person name="Pitluck S."/>
            <person name="Kyrpides N."/>
            <person name="Mavromatis K."/>
            <person name="Pagani I."/>
            <person name="Ivanova N."/>
            <person name="Ovchinnikova G."/>
            <person name="Lu M."/>
            <person name="Detter J.C."/>
            <person name="Han C."/>
            <person name="Land M."/>
            <person name="Hauser L."/>
            <person name="Markowitz V."/>
            <person name="Cheng J.-F."/>
            <person name="Hugenholtz P."/>
            <person name="Woyke T."/>
            <person name="Wu D."/>
            <person name="Tindall B."/>
            <person name="Pomrenke H.G."/>
            <person name="Brambilla E."/>
            <person name="Klenk H.-P."/>
            <person name="Eisen J.A."/>
        </authorList>
    </citation>
    <scope>NUCLEOTIDE SEQUENCE [LARGE SCALE GENOMIC DNA]</scope>
    <source>
        <strain evidence="5">ATCC 49424 / DSM 5305 / JCM 21570 / NBRC 103401 / IFAM 1448</strain>
    </source>
</reference>
<dbReference type="AlphaFoldDB" id="F0SR85"/>
<keyword evidence="2" id="KW-0812">Transmembrane</keyword>
<evidence type="ECO:0000259" key="3">
    <source>
        <dbReference type="Pfam" id="PF07596"/>
    </source>
</evidence>
<keyword evidence="2" id="KW-1133">Transmembrane helix</keyword>